<evidence type="ECO:0000313" key="3">
    <source>
        <dbReference type="Proteomes" id="UP001497482"/>
    </source>
</evidence>
<feature type="compositionally biased region" description="Low complexity" evidence="1">
    <location>
        <begin position="1"/>
        <end position="13"/>
    </location>
</feature>
<evidence type="ECO:0000256" key="1">
    <source>
        <dbReference type="SAM" id="MobiDB-lite"/>
    </source>
</evidence>
<dbReference type="AlphaFoldDB" id="A0AAV2M675"/>
<proteinExistence type="predicted"/>
<protein>
    <submittedName>
        <fullName evidence="2">Uncharacterized protein</fullName>
    </submittedName>
</protein>
<reference evidence="2 3" key="1">
    <citation type="submission" date="2024-04" db="EMBL/GenBank/DDBJ databases">
        <authorList>
            <person name="Waldvogel A.-M."/>
            <person name="Schoenle A."/>
        </authorList>
    </citation>
    <scope>NUCLEOTIDE SEQUENCE [LARGE SCALE GENOMIC DNA]</scope>
</reference>
<sequence length="168" mass="18535">MTQQQTRQRLLMQLPPPRPAATAATPQSRDRRRLSSTPPVNAPAGIDRPYTNRLGTKEPPSESLLIWQSGGRKHKQGTLEAGTTGCQPTTQCRWPARENRVGLSLCSPGKVGHRAPCRKQSCPTHPYRNYPPPRRLRDLESPVCAARAHPGICGWAVATDCISIRTDD</sequence>
<gene>
    <name evidence="2" type="ORF">KC01_LOCUS35578</name>
</gene>
<feature type="region of interest" description="Disordered" evidence="1">
    <location>
        <begin position="1"/>
        <end position="61"/>
    </location>
</feature>
<evidence type="ECO:0000313" key="2">
    <source>
        <dbReference type="EMBL" id="CAL1608701.1"/>
    </source>
</evidence>
<name>A0AAV2M675_KNICA</name>
<keyword evidence="3" id="KW-1185">Reference proteome</keyword>
<dbReference type="EMBL" id="OZ035828">
    <property type="protein sequence ID" value="CAL1608701.1"/>
    <property type="molecule type" value="Genomic_DNA"/>
</dbReference>
<accession>A0AAV2M675</accession>
<dbReference type="Proteomes" id="UP001497482">
    <property type="component" value="Chromosome 6"/>
</dbReference>
<organism evidence="2 3">
    <name type="scientific">Knipowitschia caucasica</name>
    <name type="common">Caucasian dwarf goby</name>
    <name type="synonym">Pomatoschistus caucasicus</name>
    <dbReference type="NCBI Taxonomy" id="637954"/>
    <lineage>
        <taxon>Eukaryota</taxon>
        <taxon>Metazoa</taxon>
        <taxon>Chordata</taxon>
        <taxon>Craniata</taxon>
        <taxon>Vertebrata</taxon>
        <taxon>Euteleostomi</taxon>
        <taxon>Actinopterygii</taxon>
        <taxon>Neopterygii</taxon>
        <taxon>Teleostei</taxon>
        <taxon>Neoteleostei</taxon>
        <taxon>Acanthomorphata</taxon>
        <taxon>Gobiaria</taxon>
        <taxon>Gobiiformes</taxon>
        <taxon>Gobioidei</taxon>
        <taxon>Gobiidae</taxon>
        <taxon>Gobiinae</taxon>
        <taxon>Knipowitschia</taxon>
    </lineage>
</organism>